<protein>
    <submittedName>
        <fullName evidence="3 4">Uncharacterized protein</fullName>
    </submittedName>
</protein>
<feature type="compositionally biased region" description="Basic and acidic residues" evidence="2">
    <location>
        <begin position="264"/>
        <end position="274"/>
    </location>
</feature>
<keyword evidence="1" id="KW-0175">Coiled coil</keyword>
<sequence length="686" mass="77607">MDLPGLVHETTVEEEDPDQEELTDVRPFDTVGYQGGDGPAIEEEQFDVNDGQESSTLVSGFVDETGSAGLDARELAGQDDRTTAQALSYQLAIQELDVEGEDELAASESFARAPSLKHGAPSIVEEMKVEEEELEDEDGEEYQKQIAAPAAVNDRSEAHRDSARDEQPRHDEGSSSSTRGEIVRESVRSGEEEGARGPPVQSSATLMLGEEDGHQQTLEQPPPPQQPDRSMPKQEFPSVHITVSPAPVVLGVPGMIETDADREEAEKQKQRVEEAQLSSRDSEGAGAGGGMYQDLRPPSEPGFPLDSRVESKEQEATQTTMRSETEKNPRPFSAGTARVKMPRIQQKRPSSAGSRQLEEEEEEEGDFRGTGSLLFEKESMQALRSAAVQESVEIEEERRETAGEAVAEDDEDVIRFERGLKEHMEKKKKKMRGGYTEVETAERKDDWEWQLLNVAGGDLDRLVKGRQEEDEEDEAETYRVRQRSRMYRIQELKQRMQGTGIRDYVEDLTEDEMNECAVTIASVSVSELEKQHQAVKKAEEATRREERRLHKRRQDLLEKIRMEAHADIEAKNREIQERKRRLEEERLLKEKYRSRNVRKALRLAQDHFISALKQRGATVKRQMGVIEVDRGRRPHVLPQAIQWRLSAALRYAPHPLKIRVDTLRALRDKINRGNYGEVEDVEISEG</sequence>
<feature type="region of interest" description="Disordered" evidence="2">
    <location>
        <begin position="386"/>
        <end position="406"/>
    </location>
</feature>
<feature type="compositionally biased region" description="Basic and acidic residues" evidence="2">
    <location>
        <begin position="181"/>
        <end position="195"/>
    </location>
</feature>
<feature type="region of interest" description="Disordered" evidence="2">
    <location>
        <begin position="101"/>
        <end position="371"/>
    </location>
</feature>
<dbReference type="AlphaFoldDB" id="L1JRX4"/>
<dbReference type="PaxDb" id="55529-EKX50940"/>
<evidence type="ECO:0000313" key="4">
    <source>
        <dbReference type="EnsemblProtists" id="EKX50940"/>
    </source>
</evidence>
<feature type="compositionally biased region" description="Acidic residues" evidence="2">
    <location>
        <begin position="128"/>
        <end position="140"/>
    </location>
</feature>
<feature type="coiled-coil region" evidence="1">
    <location>
        <begin position="525"/>
        <end position="595"/>
    </location>
</feature>
<dbReference type="EnsemblProtists" id="EKX50940">
    <property type="protein sequence ID" value="EKX50940"/>
    <property type="gene ID" value="GUITHDRAFT_135015"/>
</dbReference>
<evidence type="ECO:0000256" key="2">
    <source>
        <dbReference type="SAM" id="MobiDB-lite"/>
    </source>
</evidence>
<dbReference type="KEGG" id="gtt:GUITHDRAFT_135015"/>
<proteinExistence type="predicted"/>
<dbReference type="GeneID" id="17307557"/>
<feature type="region of interest" description="Disordered" evidence="2">
    <location>
        <begin position="1"/>
        <end position="22"/>
    </location>
</feature>
<reference evidence="5" key="2">
    <citation type="submission" date="2012-11" db="EMBL/GenBank/DDBJ databases">
        <authorList>
            <person name="Kuo A."/>
            <person name="Curtis B.A."/>
            <person name="Tanifuji G."/>
            <person name="Burki F."/>
            <person name="Gruber A."/>
            <person name="Irimia M."/>
            <person name="Maruyama S."/>
            <person name="Arias M.C."/>
            <person name="Ball S.G."/>
            <person name="Gile G.H."/>
            <person name="Hirakawa Y."/>
            <person name="Hopkins J.F."/>
            <person name="Rensing S.A."/>
            <person name="Schmutz J."/>
            <person name="Symeonidi A."/>
            <person name="Elias M."/>
            <person name="Eveleigh R.J."/>
            <person name="Herman E.K."/>
            <person name="Klute M.J."/>
            <person name="Nakayama T."/>
            <person name="Obornik M."/>
            <person name="Reyes-Prieto A."/>
            <person name="Armbrust E.V."/>
            <person name="Aves S.J."/>
            <person name="Beiko R.G."/>
            <person name="Coutinho P."/>
            <person name="Dacks J.B."/>
            <person name="Durnford D.G."/>
            <person name="Fast N.M."/>
            <person name="Green B.R."/>
            <person name="Grisdale C."/>
            <person name="Hempe F."/>
            <person name="Henrissat B."/>
            <person name="Hoppner M.P."/>
            <person name="Ishida K.-I."/>
            <person name="Kim E."/>
            <person name="Koreny L."/>
            <person name="Kroth P.G."/>
            <person name="Liu Y."/>
            <person name="Malik S.-B."/>
            <person name="Maier U.G."/>
            <person name="McRose D."/>
            <person name="Mock T."/>
            <person name="Neilson J.A."/>
            <person name="Onodera N.T."/>
            <person name="Poole A.M."/>
            <person name="Pritham E.J."/>
            <person name="Richards T.A."/>
            <person name="Rocap G."/>
            <person name="Roy S.W."/>
            <person name="Sarai C."/>
            <person name="Schaack S."/>
            <person name="Shirato S."/>
            <person name="Slamovits C.H."/>
            <person name="Spencer D.F."/>
            <person name="Suzuki S."/>
            <person name="Worden A.Z."/>
            <person name="Zauner S."/>
            <person name="Barry K."/>
            <person name="Bell C."/>
            <person name="Bharti A.K."/>
            <person name="Crow J.A."/>
            <person name="Grimwood J."/>
            <person name="Kramer R."/>
            <person name="Lindquist E."/>
            <person name="Lucas S."/>
            <person name="Salamov A."/>
            <person name="McFadden G.I."/>
            <person name="Lane C.E."/>
            <person name="Keeling P.J."/>
            <person name="Gray M.W."/>
            <person name="Grigoriev I.V."/>
            <person name="Archibald J.M."/>
        </authorList>
    </citation>
    <scope>NUCLEOTIDE SEQUENCE</scope>
    <source>
        <strain evidence="5">CCMP2712</strain>
    </source>
</reference>
<dbReference type="Proteomes" id="UP000011087">
    <property type="component" value="Unassembled WGS sequence"/>
</dbReference>
<dbReference type="HOGENOM" id="CLU_401414_0_0_1"/>
<reference evidence="3 5" key="1">
    <citation type="journal article" date="2012" name="Nature">
        <title>Algal genomes reveal evolutionary mosaicism and the fate of nucleomorphs.</title>
        <authorList>
            <consortium name="DOE Joint Genome Institute"/>
            <person name="Curtis B.A."/>
            <person name="Tanifuji G."/>
            <person name="Burki F."/>
            <person name="Gruber A."/>
            <person name="Irimia M."/>
            <person name="Maruyama S."/>
            <person name="Arias M.C."/>
            <person name="Ball S.G."/>
            <person name="Gile G.H."/>
            <person name="Hirakawa Y."/>
            <person name="Hopkins J.F."/>
            <person name="Kuo A."/>
            <person name="Rensing S.A."/>
            <person name="Schmutz J."/>
            <person name="Symeonidi A."/>
            <person name="Elias M."/>
            <person name="Eveleigh R.J."/>
            <person name="Herman E.K."/>
            <person name="Klute M.J."/>
            <person name="Nakayama T."/>
            <person name="Obornik M."/>
            <person name="Reyes-Prieto A."/>
            <person name="Armbrust E.V."/>
            <person name="Aves S.J."/>
            <person name="Beiko R.G."/>
            <person name="Coutinho P."/>
            <person name="Dacks J.B."/>
            <person name="Durnford D.G."/>
            <person name="Fast N.M."/>
            <person name="Green B.R."/>
            <person name="Grisdale C.J."/>
            <person name="Hempel F."/>
            <person name="Henrissat B."/>
            <person name="Hoppner M.P."/>
            <person name="Ishida K."/>
            <person name="Kim E."/>
            <person name="Koreny L."/>
            <person name="Kroth P.G."/>
            <person name="Liu Y."/>
            <person name="Malik S.B."/>
            <person name="Maier U.G."/>
            <person name="McRose D."/>
            <person name="Mock T."/>
            <person name="Neilson J.A."/>
            <person name="Onodera N.T."/>
            <person name="Poole A.M."/>
            <person name="Pritham E.J."/>
            <person name="Richards T.A."/>
            <person name="Rocap G."/>
            <person name="Roy S.W."/>
            <person name="Sarai C."/>
            <person name="Schaack S."/>
            <person name="Shirato S."/>
            <person name="Slamovits C.H."/>
            <person name="Spencer D.F."/>
            <person name="Suzuki S."/>
            <person name="Worden A.Z."/>
            <person name="Zauner S."/>
            <person name="Barry K."/>
            <person name="Bell C."/>
            <person name="Bharti A.K."/>
            <person name="Crow J.A."/>
            <person name="Grimwood J."/>
            <person name="Kramer R."/>
            <person name="Lindquist E."/>
            <person name="Lucas S."/>
            <person name="Salamov A."/>
            <person name="McFadden G.I."/>
            <person name="Lane C.E."/>
            <person name="Keeling P.J."/>
            <person name="Gray M.W."/>
            <person name="Grigoriev I.V."/>
            <person name="Archibald J.M."/>
        </authorList>
    </citation>
    <scope>NUCLEOTIDE SEQUENCE</scope>
    <source>
        <strain evidence="3 5">CCMP2712</strain>
    </source>
</reference>
<organism evidence="3">
    <name type="scientific">Guillardia theta (strain CCMP2712)</name>
    <name type="common">Cryptophyte</name>
    <dbReference type="NCBI Taxonomy" id="905079"/>
    <lineage>
        <taxon>Eukaryota</taxon>
        <taxon>Cryptophyceae</taxon>
        <taxon>Pyrenomonadales</taxon>
        <taxon>Geminigeraceae</taxon>
        <taxon>Guillardia</taxon>
    </lineage>
</organism>
<evidence type="ECO:0000313" key="5">
    <source>
        <dbReference type="Proteomes" id="UP000011087"/>
    </source>
</evidence>
<keyword evidence="5" id="KW-1185">Reference proteome</keyword>
<name>L1JRX4_GUITC</name>
<feature type="compositionally biased region" description="Acidic residues" evidence="2">
    <location>
        <begin position="12"/>
        <end position="22"/>
    </location>
</feature>
<feature type="compositionally biased region" description="Basic and acidic residues" evidence="2">
    <location>
        <begin position="154"/>
        <end position="173"/>
    </location>
</feature>
<gene>
    <name evidence="3" type="ORF">GUITHDRAFT_135015</name>
</gene>
<reference evidence="4" key="3">
    <citation type="submission" date="2015-06" db="UniProtKB">
        <authorList>
            <consortium name="EnsemblProtists"/>
        </authorList>
    </citation>
    <scope>IDENTIFICATION</scope>
</reference>
<dbReference type="RefSeq" id="XP_005837920.1">
    <property type="nucleotide sequence ID" value="XM_005837863.1"/>
</dbReference>
<evidence type="ECO:0000256" key="1">
    <source>
        <dbReference type="SAM" id="Coils"/>
    </source>
</evidence>
<evidence type="ECO:0000313" key="3">
    <source>
        <dbReference type="EMBL" id="EKX50940.1"/>
    </source>
</evidence>
<accession>L1JRX4</accession>
<dbReference type="EMBL" id="JH992977">
    <property type="protein sequence ID" value="EKX50940.1"/>
    <property type="molecule type" value="Genomic_DNA"/>
</dbReference>